<evidence type="ECO:0000256" key="4">
    <source>
        <dbReference type="ARBA" id="ARBA00023163"/>
    </source>
</evidence>
<dbReference type="OrthoDB" id="885920at2759"/>
<reference evidence="9" key="3">
    <citation type="submission" date="2018-08" db="UniProtKB">
        <authorList>
            <consortium name="EnsemblPlants"/>
        </authorList>
    </citation>
    <scope>IDENTIFICATION</scope>
    <source>
        <strain evidence="9">cv. Bd21</strain>
    </source>
</reference>
<keyword evidence="3" id="KW-0238">DNA-binding</keyword>
<name>A0A2K2CXC0_BRADI</name>
<proteinExistence type="predicted"/>
<gene>
    <name evidence="8" type="ORF">BRADI_3g15591v3</name>
</gene>
<dbReference type="EMBL" id="CM000882">
    <property type="protein sequence ID" value="PNT66677.1"/>
    <property type="molecule type" value="Genomic_DNA"/>
</dbReference>
<dbReference type="InParanoid" id="A0A2K2CXC0"/>
<protein>
    <recommendedName>
        <fullName evidence="7">AP2/ERF domain-containing protein</fullName>
    </recommendedName>
</protein>
<dbReference type="PANTHER" id="PTHR31677:SF75">
    <property type="entry name" value="ETHYLENE-RESPONSIVE TRANSCRIPTION FACTOR ERF084"/>
    <property type="match status" value="1"/>
</dbReference>
<reference evidence="8 9" key="1">
    <citation type="journal article" date="2010" name="Nature">
        <title>Genome sequencing and analysis of the model grass Brachypodium distachyon.</title>
        <authorList>
            <consortium name="International Brachypodium Initiative"/>
        </authorList>
    </citation>
    <scope>NUCLEOTIDE SEQUENCE [LARGE SCALE GENOMIC DNA]</scope>
    <source>
        <strain evidence="8 9">Bd21</strain>
    </source>
</reference>
<dbReference type="InterPro" id="IPR001471">
    <property type="entry name" value="AP2/ERF_dom"/>
</dbReference>
<dbReference type="PROSITE" id="PS51032">
    <property type="entry name" value="AP2_ERF"/>
    <property type="match status" value="1"/>
</dbReference>
<evidence type="ECO:0000259" key="7">
    <source>
        <dbReference type="PROSITE" id="PS51032"/>
    </source>
</evidence>
<dbReference type="SUPFAM" id="SSF54171">
    <property type="entry name" value="DNA-binding domain"/>
    <property type="match status" value="1"/>
</dbReference>
<sequence>MKPKIPSATSGPLGVGSVQHQQRGGASSGVMAAEHEEEAAVVRAGTKRKRERKAAGASDRSTKFRGVRRTRSGNTGRMAWLGSFDTAEEAARAYDAAAVRLRGPKAVTNFEQPVAVAAIADADDDNGEMPGEETDVVGDEGEDVCSQQLTMQAPVTGQVGSKVMEAWMEFHGDHRRRQLIPVRPDSLGTAEEAVKLDDGVTAEAEFKQPVATAANDGDGQQLHARPDNTPLPSVSYDNSSDDPLLALLTGFSEQPALLNDFLGQSVFLNNFLEQPAFLNNLLEQPAFINNFPEQPASDLLSEDFLNDMDFT</sequence>
<feature type="region of interest" description="Disordered" evidence="6">
    <location>
        <begin position="211"/>
        <end position="237"/>
    </location>
</feature>
<evidence type="ECO:0000256" key="3">
    <source>
        <dbReference type="ARBA" id="ARBA00023125"/>
    </source>
</evidence>
<dbReference type="GO" id="GO:0005634">
    <property type="term" value="C:nucleus"/>
    <property type="evidence" value="ECO:0007669"/>
    <property type="project" value="UniProtKB-SubCell"/>
</dbReference>
<keyword evidence="2" id="KW-0805">Transcription regulation</keyword>
<feature type="region of interest" description="Disordered" evidence="6">
    <location>
        <begin position="1"/>
        <end position="70"/>
    </location>
</feature>
<keyword evidence="4" id="KW-0804">Transcription</keyword>
<feature type="domain" description="AP2/ERF" evidence="7">
    <location>
        <begin position="42"/>
        <end position="111"/>
    </location>
</feature>
<dbReference type="EnsemblPlants" id="PNT66677">
    <property type="protein sequence ID" value="PNT66677"/>
    <property type="gene ID" value="BRADI_3g15591v3"/>
</dbReference>
<accession>A0A2K2CXC0</accession>
<dbReference type="InterPro" id="IPR036955">
    <property type="entry name" value="AP2/ERF_dom_sf"/>
</dbReference>
<evidence type="ECO:0000313" key="10">
    <source>
        <dbReference type="Proteomes" id="UP000008810"/>
    </source>
</evidence>
<keyword evidence="5" id="KW-0539">Nucleus</keyword>
<evidence type="ECO:0000256" key="1">
    <source>
        <dbReference type="ARBA" id="ARBA00004123"/>
    </source>
</evidence>
<dbReference type="InterPro" id="IPR016177">
    <property type="entry name" value="DNA-bd_dom_sf"/>
</dbReference>
<evidence type="ECO:0000313" key="8">
    <source>
        <dbReference type="EMBL" id="PNT66677.1"/>
    </source>
</evidence>
<dbReference type="PRINTS" id="PR00367">
    <property type="entry name" value="ETHRSPELEMNT"/>
</dbReference>
<evidence type="ECO:0000256" key="5">
    <source>
        <dbReference type="ARBA" id="ARBA00023242"/>
    </source>
</evidence>
<dbReference type="SMART" id="SM00380">
    <property type="entry name" value="AP2"/>
    <property type="match status" value="1"/>
</dbReference>
<keyword evidence="10" id="KW-1185">Reference proteome</keyword>
<dbReference type="Gene3D" id="3.30.730.10">
    <property type="entry name" value="AP2/ERF domain"/>
    <property type="match status" value="1"/>
</dbReference>
<dbReference type="AlphaFoldDB" id="A0A2K2CXC0"/>
<dbReference type="GO" id="GO:0003677">
    <property type="term" value="F:DNA binding"/>
    <property type="evidence" value="ECO:0007669"/>
    <property type="project" value="UniProtKB-KW"/>
</dbReference>
<dbReference type="PANTHER" id="PTHR31677">
    <property type="entry name" value="AP2 DOMAIN CLASS TRANSCRIPTION FACTOR"/>
    <property type="match status" value="1"/>
</dbReference>
<comment type="subcellular location">
    <subcellularLocation>
        <location evidence="1">Nucleus</location>
    </subcellularLocation>
</comment>
<dbReference type="GO" id="GO:0003700">
    <property type="term" value="F:DNA-binding transcription factor activity"/>
    <property type="evidence" value="ECO:0007669"/>
    <property type="project" value="InterPro"/>
</dbReference>
<dbReference type="Gramene" id="PNT66677">
    <property type="protein sequence ID" value="PNT66677"/>
    <property type="gene ID" value="BRADI_3g15591v3"/>
</dbReference>
<evidence type="ECO:0000256" key="6">
    <source>
        <dbReference type="SAM" id="MobiDB-lite"/>
    </source>
</evidence>
<evidence type="ECO:0000256" key="2">
    <source>
        <dbReference type="ARBA" id="ARBA00023015"/>
    </source>
</evidence>
<dbReference type="STRING" id="15368.A0A2K2CXC0"/>
<reference evidence="8" key="2">
    <citation type="submission" date="2017-06" db="EMBL/GenBank/DDBJ databases">
        <title>WGS assembly of Brachypodium distachyon.</title>
        <authorList>
            <consortium name="The International Brachypodium Initiative"/>
            <person name="Lucas S."/>
            <person name="Harmon-Smith M."/>
            <person name="Lail K."/>
            <person name="Tice H."/>
            <person name="Grimwood J."/>
            <person name="Bruce D."/>
            <person name="Barry K."/>
            <person name="Shu S."/>
            <person name="Lindquist E."/>
            <person name="Wang M."/>
            <person name="Pitluck S."/>
            <person name="Vogel J.P."/>
            <person name="Garvin D.F."/>
            <person name="Mockler T.C."/>
            <person name="Schmutz J."/>
            <person name="Rokhsar D."/>
            <person name="Bevan M.W."/>
        </authorList>
    </citation>
    <scope>NUCLEOTIDE SEQUENCE</scope>
    <source>
        <strain evidence="8">Bd21</strain>
    </source>
</reference>
<dbReference type="Proteomes" id="UP000008810">
    <property type="component" value="Chromosome 3"/>
</dbReference>
<organism evidence="8">
    <name type="scientific">Brachypodium distachyon</name>
    <name type="common">Purple false brome</name>
    <name type="synonym">Trachynia distachya</name>
    <dbReference type="NCBI Taxonomy" id="15368"/>
    <lineage>
        <taxon>Eukaryota</taxon>
        <taxon>Viridiplantae</taxon>
        <taxon>Streptophyta</taxon>
        <taxon>Embryophyta</taxon>
        <taxon>Tracheophyta</taxon>
        <taxon>Spermatophyta</taxon>
        <taxon>Magnoliopsida</taxon>
        <taxon>Liliopsida</taxon>
        <taxon>Poales</taxon>
        <taxon>Poaceae</taxon>
        <taxon>BOP clade</taxon>
        <taxon>Pooideae</taxon>
        <taxon>Stipodae</taxon>
        <taxon>Brachypodieae</taxon>
        <taxon>Brachypodium</taxon>
    </lineage>
</organism>
<evidence type="ECO:0000313" key="9">
    <source>
        <dbReference type="EnsemblPlants" id="PNT66677"/>
    </source>
</evidence>